<organism evidence="1 2">
    <name type="scientific">Glycine soja</name>
    <name type="common">Wild soybean</name>
    <dbReference type="NCBI Taxonomy" id="3848"/>
    <lineage>
        <taxon>Eukaryota</taxon>
        <taxon>Viridiplantae</taxon>
        <taxon>Streptophyta</taxon>
        <taxon>Embryophyta</taxon>
        <taxon>Tracheophyta</taxon>
        <taxon>Spermatophyta</taxon>
        <taxon>Magnoliopsida</taxon>
        <taxon>eudicotyledons</taxon>
        <taxon>Gunneridae</taxon>
        <taxon>Pentapetalae</taxon>
        <taxon>rosids</taxon>
        <taxon>fabids</taxon>
        <taxon>Fabales</taxon>
        <taxon>Fabaceae</taxon>
        <taxon>Papilionoideae</taxon>
        <taxon>50 kb inversion clade</taxon>
        <taxon>NPAAA clade</taxon>
        <taxon>indigoferoid/millettioid clade</taxon>
        <taxon>Phaseoleae</taxon>
        <taxon>Glycine</taxon>
        <taxon>Glycine subgen. Soja</taxon>
    </lineage>
</organism>
<dbReference type="GO" id="GO:0007094">
    <property type="term" value="P:mitotic spindle assembly checkpoint signaling"/>
    <property type="evidence" value="ECO:0007669"/>
    <property type="project" value="TreeGrafter"/>
</dbReference>
<proteinExistence type="predicted"/>
<gene>
    <name evidence="1" type="ORF">D0Y65_053417</name>
</gene>
<keyword evidence="2" id="KW-1185">Reference proteome</keyword>
<dbReference type="GO" id="GO:1990423">
    <property type="term" value="C:RZZ complex"/>
    <property type="evidence" value="ECO:0007669"/>
    <property type="project" value="TreeGrafter"/>
</dbReference>
<dbReference type="GO" id="GO:0005737">
    <property type="term" value="C:cytoplasm"/>
    <property type="evidence" value="ECO:0007669"/>
    <property type="project" value="GOC"/>
</dbReference>
<evidence type="ECO:0000313" key="2">
    <source>
        <dbReference type="Proteomes" id="UP000289340"/>
    </source>
</evidence>
<protein>
    <submittedName>
        <fullName evidence="1">Centromere/kinetochore protein zw10-like</fullName>
    </submittedName>
</protein>
<reference evidence="1 2" key="1">
    <citation type="submission" date="2018-09" db="EMBL/GenBank/DDBJ databases">
        <title>A high-quality reference genome of wild soybean provides a powerful tool to mine soybean genomes.</title>
        <authorList>
            <person name="Xie M."/>
            <person name="Chung C.Y.L."/>
            <person name="Li M.-W."/>
            <person name="Wong F.-L."/>
            <person name="Chan T.-F."/>
            <person name="Lam H.-M."/>
        </authorList>
    </citation>
    <scope>NUCLEOTIDE SEQUENCE [LARGE SCALE GENOMIC DNA]</scope>
    <source>
        <strain evidence="2">cv. W05</strain>
        <tissue evidence="1">Hypocotyl of etiolated seedlings</tissue>
    </source>
</reference>
<accession>A0A445F207</accession>
<dbReference type="AlphaFoldDB" id="A0A445F207"/>
<name>A0A445F207_GLYSO</name>
<dbReference type="EMBL" id="QZWG01000020">
    <property type="protein sequence ID" value="RZB42816.1"/>
    <property type="molecule type" value="Genomic_DNA"/>
</dbReference>
<comment type="caution">
    <text evidence="1">The sequence shown here is derived from an EMBL/GenBank/DDBJ whole genome shotgun (WGS) entry which is preliminary data.</text>
</comment>
<dbReference type="Proteomes" id="UP000289340">
    <property type="component" value="Chromosome 20"/>
</dbReference>
<evidence type="ECO:0000313" key="1">
    <source>
        <dbReference type="EMBL" id="RZB42816.1"/>
    </source>
</evidence>
<dbReference type="PANTHER" id="PTHR12205:SF0">
    <property type="entry name" value="CENTROMERE_KINETOCHORE PROTEIN ZW10 HOMOLOG"/>
    <property type="match status" value="1"/>
</dbReference>
<sequence>MEGGIYIFPIPCSLRLHGLYPSTVEPPRQQYTRLFRLELSYLCTIGWSTLNKNFKDDVSLSKTCQPETSAITIDGPLGPTVFLPWTLMVYVVIFDPGIMDMLDINQRPRPSFGARPLEPLLPSLDIESPSPDPTLGVTVPPNLALNERLESVLREALKSVRFEFATQGLKELKGALRIGEENDREPLVYGLLRKEWSQCFEEKSSWMRCFGRLTWPRISELIISSFLSKLPDFQKIIVCSSEFEKCNGPFGWLQCFSLTYSRLLRLENSYERSTSSIMFSGKVILRKETTSIDSLTTNRLSPNALTSVVPLMIVNRRLRLQCVDRLTKIMCAILESYASEDRRHVDYVAISKCEEFRRINSTYLWPSLPKISFCWKYCK</sequence>
<dbReference type="GO" id="GO:0006888">
    <property type="term" value="P:endoplasmic reticulum to Golgi vesicle-mediated transport"/>
    <property type="evidence" value="ECO:0007669"/>
    <property type="project" value="TreeGrafter"/>
</dbReference>
<dbReference type="PANTHER" id="PTHR12205">
    <property type="entry name" value="CENTROMERE/KINETOCHORE PROTEIN ZW10"/>
    <property type="match status" value="1"/>
</dbReference>